<evidence type="ECO:0000313" key="7">
    <source>
        <dbReference type="Proteomes" id="UP000192708"/>
    </source>
</evidence>
<dbReference type="Gene3D" id="1.10.10.10">
    <property type="entry name" value="Winged helix-like DNA-binding domain superfamily/Winged helix DNA-binding domain"/>
    <property type="match status" value="1"/>
</dbReference>
<dbReference type="InterPro" id="IPR039420">
    <property type="entry name" value="WalR-like"/>
</dbReference>
<dbReference type="PROSITE" id="PS50110">
    <property type="entry name" value="RESPONSE_REGULATORY"/>
    <property type="match status" value="1"/>
</dbReference>
<dbReference type="InterPro" id="IPR058245">
    <property type="entry name" value="NreC/VraR/RcsB-like_REC"/>
</dbReference>
<dbReference type="EMBL" id="FWXJ01000001">
    <property type="protein sequence ID" value="SMC31108.1"/>
    <property type="molecule type" value="Genomic_DNA"/>
</dbReference>
<evidence type="ECO:0000259" key="4">
    <source>
        <dbReference type="PROSITE" id="PS50043"/>
    </source>
</evidence>
<evidence type="ECO:0000313" key="6">
    <source>
        <dbReference type="EMBL" id="SMC31108.1"/>
    </source>
</evidence>
<dbReference type="PROSITE" id="PS50043">
    <property type="entry name" value="HTH_LUXR_2"/>
    <property type="match status" value="1"/>
</dbReference>
<feature type="domain" description="Response regulatory" evidence="5">
    <location>
        <begin position="4"/>
        <end position="119"/>
    </location>
</feature>
<name>A0A1W1Y5V6_9BURK</name>
<dbReference type="InterPro" id="IPR011006">
    <property type="entry name" value="CheY-like_superfamily"/>
</dbReference>
<gene>
    <name evidence="6" type="ORF">SAMN06296008_101378</name>
</gene>
<dbReference type="Gene3D" id="3.40.50.2300">
    <property type="match status" value="1"/>
</dbReference>
<dbReference type="PANTHER" id="PTHR43214">
    <property type="entry name" value="TWO-COMPONENT RESPONSE REGULATOR"/>
    <property type="match status" value="1"/>
</dbReference>
<dbReference type="GO" id="GO:0006355">
    <property type="term" value="P:regulation of DNA-templated transcription"/>
    <property type="evidence" value="ECO:0007669"/>
    <property type="project" value="InterPro"/>
</dbReference>
<reference evidence="6 7" key="1">
    <citation type="submission" date="2017-04" db="EMBL/GenBank/DDBJ databases">
        <authorList>
            <person name="Afonso C.L."/>
            <person name="Miller P.J."/>
            <person name="Scott M.A."/>
            <person name="Spackman E."/>
            <person name="Goraichik I."/>
            <person name="Dimitrov K.M."/>
            <person name="Suarez D.L."/>
            <person name="Swayne D.E."/>
        </authorList>
    </citation>
    <scope>NUCLEOTIDE SEQUENCE [LARGE SCALE GENOMIC DNA]</scope>
    <source>
        <strain evidence="6 7">VK13</strain>
    </source>
</reference>
<dbReference type="SUPFAM" id="SSF52172">
    <property type="entry name" value="CheY-like"/>
    <property type="match status" value="1"/>
</dbReference>
<feature type="domain" description="HTH luxR-type" evidence="4">
    <location>
        <begin position="149"/>
        <end position="216"/>
    </location>
</feature>
<dbReference type="RefSeq" id="WP_084282153.1">
    <property type="nucleotide sequence ID" value="NZ_FWXJ01000001.1"/>
</dbReference>
<dbReference type="PROSITE" id="PS00622">
    <property type="entry name" value="HTH_LUXR_1"/>
    <property type="match status" value="1"/>
</dbReference>
<dbReference type="STRING" id="1938817.SAMN06296008_101378"/>
<dbReference type="Pfam" id="PF00072">
    <property type="entry name" value="Response_reg"/>
    <property type="match status" value="1"/>
</dbReference>
<dbReference type="SUPFAM" id="SSF46894">
    <property type="entry name" value="C-terminal effector domain of the bipartite response regulators"/>
    <property type="match status" value="1"/>
</dbReference>
<dbReference type="CDD" id="cd17535">
    <property type="entry name" value="REC_NarL-like"/>
    <property type="match status" value="1"/>
</dbReference>
<dbReference type="InterPro" id="IPR016032">
    <property type="entry name" value="Sig_transdc_resp-reg_C-effctor"/>
</dbReference>
<dbReference type="SMART" id="SM00448">
    <property type="entry name" value="REC"/>
    <property type="match status" value="1"/>
</dbReference>
<evidence type="ECO:0000259" key="5">
    <source>
        <dbReference type="PROSITE" id="PS50110"/>
    </source>
</evidence>
<dbReference type="OrthoDB" id="8585266at2"/>
<dbReference type="SMART" id="SM00421">
    <property type="entry name" value="HTH_LUXR"/>
    <property type="match status" value="1"/>
</dbReference>
<organism evidence="6 7">
    <name type="scientific">Polynucleobacter kasalickyi</name>
    <dbReference type="NCBI Taxonomy" id="1938817"/>
    <lineage>
        <taxon>Bacteria</taxon>
        <taxon>Pseudomonadati</taxon>
        <taxon>Pseudomonadota</taxon>
        <taxon>Betaproteobacteria</taxon>
        <taxon>Burkholderiales</taxon>
        <taxon>Burkholderiaceae</taxon>
        <taxon>Polynucleobacter</taxon>
    </lineage>
</organism>
<evidence type="ECO:0000256" key="1">
    <source>
        <dbReference type="ARBA" id="ARBA00022553"/>
    </source>
</evidence>
<sequence length="219" mass="24442">MTIRVLLVDDFQILIWGIQKLIESDQNIELVGVANTHEQALLAVASQKPDLVLINAAMLENESIELIPEILKYAPTNILVISGTLEDELHDLVVIKGARGILNKNDTAQTLLKAIDRIHAGEIWVNRNATSRILLEIAKASTPKPKTEEQVKLESLTKKEHKIIQSIVVSSDKSYKVIASELNISEHTLRNHLAAIYGKVGVKSRMELYVFCLDHLKNT</sequence>
<dbReference type="CDD" id="cd06170">
    <property type="entry name" value="LuxR_C_like"/>
    <property type="match status" value="1"/>
</dbReference>
<comment type="caution">
    <text evidence="3">Lacks conserved residue(s) required for the propagation of feature annotation.</text>
</comment>
<dbReference type="Pfam" id="PF00196">
    <property type="entry name" value="GerE"/>
    <property type="match status" value="1"/>
</dbReference>
<dbReference type="PANTHER" id="PTHR43214:SF38">
    <property type="entry name" value="NITRATE_NITRITE RESPONSE REGULATOR PROTEIN NARL"/>
    <property type="match status" value="1"/>
</dbReference>
<dbReference type="GO" id="GO:0000160">
    <property type="term" value="P:phosphorelay signal transduction system"/>
    <property type="evidence" value="ECO:0007669"/>
    <property type="project" value="InterPro"/>
</dbReference>
<keyword evidence="2" id="KW-0238">DNA-binding</keyword>
<dbReference type="Proteomes" id="UP000192708">
    <property type="component" value="Unassembled WGS sequence"/>
</dbReference>
<proteinExistence type="predicted"/>
<keyword evidence="1" id="KW-0597">Phosphoprotein</keyword>
<keyword evidence="7" id="KW-1185">Reference proteome</keyword>
<accession>A0A1W1Y5V6</accession>
<dbReference type="GO" id="GO:0003677">
    <property type="term" value="F:DNA binding"/>
    <property type="evidence" value="ECO:0007669"/>
    <property type="project" value="UniProtKB-KW"/>
</dbReference>
<dbReference type="InterPro" id="IPR000792">
    <property type="entry name" value="Tscrpt_reg_LuxR_C"/>
</dbReference>
<dbReference type="InterPro" id="IPR036388">
    <property type="entry name" value="WH-like_DNA-bd_sf"/>
</dbReference>
<evidence type="ECO:0000256" key="2">
    <source>
        <dbReference type="ARBA" id="ARBA00023125"/>
    </source>
</evidence>
<protein>
    <submittedName>
        <fullName evidence="6">Two component transcriptional regulator, LuxR family</fullName>
    </submittedName>
</protein>
<dbReference type="AlphaFoldDB" id="A0A1W1Y5V6"/>
<evidence type="ECO:0000256" key="3">
    <source>
        <dbReference type="PROSITE-ProRule" id="PRU00169"/>
    </source>
</evidence>
<dbReference type="InterPro" id="IPR001789">
    <property type="entry name" value="Sig_transdc_resp-reg_receiver"/>
</dbReference>